<dbReference type="EMBL" id="CAMXCT030000481">
    <property type="protein sequence ID" value="CAL4766712.1"/>
    <property type="molecule type" value="Genomic_DNA"/>
</dbReference>
<evidence type="ECO:0000313" key="4">
    <source>
        <dbReference type="Proteomes" id="UP001152797"/>
    </source>
</evidence>
<accession>A0A9P1FM22</accession>
<comment type="caution">
    <text evidence="2">The sequence shown here is derived from an EMBL/GenBank/DDBJ whole genome shotgun (WGS) entry which is preliminary data.</text>
</comment>
<dbReference type="Proteomes" id="UP001152797">
    <property type="component" value="Unassembled WGS sequence"/>
</dbReference>
<name>A0A9P1FM22_9DINO</name>
<dbReference type="AlphaFoldDB" id="A0A9P1FM22"/>
<dbReference type="EMBL" id="CAMXCT020000481">
    <property type="protein sequence ID" value="CAL1132775.1"/>
    <property type="molecule type" value="Genomic_DNA"/>
</dbReference>
<proteinExistence type="predicted"/>
<dbReference type="EMBL" id="CAMXCT010000481">
    <property type="protein sequence ID" value="CAI3979400.1"/>
    <property type="molecule type" value="Genomic_DNA"/>
</dbReference>
<evidence type="ECO:0000313" key="3">
    <source>
        <dbReference type="EMBL" id="CAL4766712.1"/>
    </source>
</evidence>
<evidence type="ECO:0000313" key="2">
    <source>
        <dbReference type="EMBL" id="CAI3979400.1"/>
    </source>
</evidence>
<organism evidence="2">
    <name type="scientific">Cladocopium goreaui</name>
    <dbReference type="NCBI Taxonomy" id="2562237"/>
    <lineage>
        <taxon>Eukaryota</taxon>
        <taxon>Sar</taxon>
        <taxon>Alveolata</taxon>
        <taxon>Dinophyceae</taxon>
        <taxon>Suessiales</taxon>
        <taxon>Symbiodiniaceae</taxon>
        <taxon>Cladocopium</taxon>
    </lineage>
</organism>
<feature type="region of interest" description="Disordered" evidence="1">
    <location>
        <begin position="54"/>
        <end position="76"/>
    </location>
</feature>
<reference evidence="3 4" key="2">
    <citation type="submission" date="2024-05" db="EMBL/GenBank/DDBJ databases">
        <authorList>
            <person name="Chen Y."/>
            <person name="Shah S."/>
            <person name="Dougan E. K."/>
            <person name="Thang M."/>
            <person name="Chan C."/>
        </authorList>
    </citation>
    <scope>NUCLEOTIDE SEQUENCE [LARGE SCALE GENOMIC DNA]</scope>
</reference>
<keyword evidence="4" id="KW-1185">Reference proteome</keyword>
<gene>
    <name evidence="2" type="ORF">C1SCF055_LOCUS7352</name>
</gene>
<sequence length="134" mass="14995">MLQPSWVEDRRVGLCHQPEAAQSSSLISPFSLLSCHEASMELAHSVLAALQGPGWQSLGANPPASESQGRPGKHGHITKASFFWDIPLKKASYQAHDRGQKSRKLLKRIMMNHTLEDLQLVARQDKQHLKDPRK</sequence>
<protein>
    <submittedName>
        <fullName evidence="2">Uncharacterized protein</fullName>
    </submittedName>
</protein>
<reference evidence="2" key="1">
    <citation type="submission" date="2022-10" db="EMBL/GenBank/DDBJ databases">
        <authorList>
            <person name="Chen Y."/>
            <person name="Dougan E. K."/>
            <person name="Chan C."/>
            <person name="Rhodes N."/>
            <person name="Thang M."/>
        </authorList>
    </citation>
    <scope>NUCLEOTIDE SEQUENCE</scope>
</reference>
<evidence type="ECO:0000256" key="1">
    <source>
        <dbReference type="SAM" id="MobiDB-lite"/>
    </source>
</evidence>